<organism evidence="1 2">
    <name type="scientific">Octopus vulgaris</name>
    <name type="common">Common octopus</name>
    <dbReference type="NCBI Taxonomy" id="6645"/>
    <lineage>
        <taxon>Eukaryota</taxon>
        <taxon>Metazoa</taxon>
        <taxon>Spiralia</taxon>
        <taxon>Lophotrochozoa</taxon>
        <taxon>Mollusca</taxon>
        <taxon>Cephalopoda</taxon>
        <taxon>Coleoidea</taxon>
        <taxon>Octopodiformes</taxon>
        <taxon>Octopoda</taxon>
        <taxon>Incirrata</taxon>
        <taxon>Octopodidae</taxon>
        <taxon>Octopus</taxon>
    </lineage>
</organism>
<proteinExistence type="predicted"/>
<sequence length="69" mass="8541">MSEEKSNSKRMFWIWIFAKIGKRETIWPTRVRLKKMETYRHTHLISNILSNKYIEFCHCFANTIPYFLR</sequence>
<reference evidence="1" key="1">
    <citation type="submission" date="2023-08" db="EMBL/GenBank/DDBJ databases">
        <authorList>
            <person name="Alioto T."/>
            <person name="Alioto T."/>
            <person name="Gomez Garrido J."/>
        </authorList>
    </citation>
    <scope>NUCLEOTIDE SEQUENCE</scope>
</reference>
<evidence type="ECO:0000313" key="1">
    <source>
        <dbReference type="EMBL" id="CAI9734983.1"/>
    </source>
</evidence>
<gene>
    <name evidence="1" type="ORF">OCTVUL_1B000660</name>
</gene>
<dbReference type="EMBL" id="OX597830">
    <property type="protein sequence ID" value="CAI9734983.1"/>
    <property type="molecule type" value="Genomic_DNA"/>
</dbReference>
<dbReference type="AlphaFoldDB" id="A0AA36BJ29"/>
<accession>A0AA36BJ29</accession>
<name>A0AA36BJ29_OCTVU</name>
<keyword evidence="2" id="KW-1185">Reference proteome</keyword>
<protein>
    <submittedName>
        <fullName evidence="1">Uncharacterized protein</fullName>
    </submittedName>
</protein>
<dbReference type="Proteomes" id="UP001162480">
    <property type="component" value="Chromosome 17"/>
</dbReference>
<evidence type="ECO:0000313" key="2">
    <source>
        <dbReference type="Proteomes" id="UP001162480"/>
    </source>
</evidence>